<reference evidence="2" key="1">
    <citation type="submission" date="2020-08" db="EMBL/GenBank/DDBJ databases">
        <title>Multicomponent nature underlies the extraordinary mechanical properties of spider dragline silk.</title>
        <authorList>
            <person name="Kono N."/>
            <person name="Nakamura H."/>
            <person name="Mori M."/>
            <person name="Yoshida Y."/>
            <person name="Ohtoshi R."/>
            <person name="Malay A.D."/>
            <person name="Moran D.A.P."/>
            <person name="Tomita M."/>
            <person name="Numata K."/>
            <person name="Arakawa K."/>
        </authorList>
    </citation>
    <scope>NUCLEOTIDE SEQUENCE</scope>
</reference>
<feature type="region of interest" description="Disordered" evidence="1">
    <location>
        <begin position="1"/>
        <end position="26"/>
    </location>
</feature>
<sequence>MPDSSEVSSFGQDGCYTKSSSSNRSSPTRFISIGFTLSSVNGSGGPVCCSPQWLGKHLGVIVRPLVSHRFVISVRWITSMIKTRSTAVPTRTKMSESRPGNSLLSSSGGFLVVDNMLKLNKTSSKYNIYGHLYEVLEGTIKGSAQPRESKRNEPLGHNCHSTFLKEKN</sequence>
<proteinExistence type="predicted"/>
<keyword evidence="3" id="KW-1185">Reference proteome</keyword>
<gene>
    <name evidence="2" type="ORF">NPIL_106321</name>
</gene>
<dbReference type="Proteomes" id="UP000887013">
    <property type="component" value="Unassembled WGS sequence"/>
</dbReference>
<evidence type="ECO:0000313" key="2">
    <source>
        <dbReference type="EMBL" id="GFS81018.1"/>
    </source>
</evidence>
<evidence type="ECO:0000256" key="1">
    <source>
        <dbReference type="SAM" id="MobiDB-lite"/>
    </source>
</evidence>
<accession>A0A8X6T5G2</accession>
<evidence type="ECO:0000313" key="3">
    <source>
        <dbReference type="Proteomes" id="UP000887013"/>
    </source>
</evidence>
<protein>
    <submittedName>
        <fullName evidence="2">Uncharacterized protein</fullName>
    </submittedName>
</protein>
<feature type="compositionally biased region" description="Polar residues" evidence="1">
    <location>
        <begin position="1"/>
        <end position="11"/>
    </location>
</feature>
<name>A0A8X6T5G2_NEPPI</name>
<feature type="region of interest" description="Disordered" evidence="1">
    <location>
        <begin position="144"/>
        <end position="168"/>
    </location>
</feature>
<dbReference type="AlphaFoldDB" id="A0A8X6T5G2"/>
<organism evidence="2 3">
    <name type="scientific">Nephila pilipes</name>
    <name type="common">Giant wood spider</name>
    <name type="synonym">Nephila maculata</name>
    <dbReference type="NCBI Taxonomy" id="299642"/>
    <lineage>
        <taxon>Eukaryota</taxon>
        <taxon>Metazoa</taxon>
        <taxon>Ecdysozoa</taxon>
        <taxon>Arthropoda</taxon>
        <taxon>Chelicerata</taxon>
        <taxon>Arachnida</taxon>
        <taxon>Araneae</taxon>
        <taxon>Araneomorphae</taxon>
        <taxon>Entelegynae</taxon>
        <taxon>Araneoidea</taxon>
        <taxon>Nephilidae</taxon>
        <taxon>Nephila</taxon>
    </lineage>
</organism>
<dbReference type="EMBL" id="BMAW01051550">
    <property type="protein sequence ID" value="GFS81018.1"/>
    <property type="molecule type" value="Genomic_DNA"/>
</dbReference>
<comment type="caution">
    <text evidence="2">The sequence shown here is derived from an EMBL/GenBank/DDBJ whole genome shotgun (WGS) entry which is preliminary data.</text>
</comment>